<proteinExistence type="predicted"/>
<evidence type="ECO:0000313" key="3">
    <source>
        <dbReference type="Proteomes" id="UP001316384"/>
    </source>
</evidence>
<reference evidence="2 3" key="1">
    <citation type="submission" date="2022-07" db="EMBL/GenBank/DDBJ databases">
        <title>Novel species in genus cellulomonas.</title>
        <authorList>
            <person name="Ye L."/>
        </authorList>
    </citation>
    <scope>NUCLEOTIDE SEQUENCE [LARGE SCALE GENOMIC DNA]</scope>
    <source>
        <strain evidence="3">zg-B89</strain>
    </source>
</reference>
<name>A0ABY5KLD5_9CELL</name>
<organism evidence="2 3">
    <name type="scientific">Cellulomonas xiejunii</name>
    <dbReference type="NCBI Taxonomy" id="2968083"/>
    <lineage>
        <taxon>Bacteria</taxon>
        <taxon>Bacillati</taxon>
        <taxon>Actinomycetota</taxon>
        <taxon>Actinomycetes</taxon>
        <taxon>Micrococcales</taxon>
        <taxon>Cellulomonadaceae</taxon>
        <taxon>Cellulomonas</taxon>
    </lineage>
</organism>
<feature type="compositionally biased region" description="Low complexity" evidence="1">
    <location>
        <begin position="169"/>
        <end position="185"/>
    </location>
</feature>
<feature type="compositionally biased region" description="Polar residues" evidence="1">
    <location>
        <begin position="218"/>
        <end position="227"/>
    </location>
</feature>
<evidence type="ECO:0000256" key="1">
    <source>
        <dbReference type="SAM" id="MobiDB-lite"/>
    </source>
</evidence>
<feature type="compositionally biased region" description="Low complexity" evidence="1">
    <location>
        <begin position="144"/>
        <end position="159"/>
    </location>
</feature>
<dbReference type="Proteomes" id="UP001316384">
    <property type="component" value="Chromosome"/>
</dbReference>
<accession>A0ABY5KLD5</accession>
<feature type="compositionally biased region" description="Basic and acidic residues" evidence="1">
    <location>
        <begin position="117"/>
        <end position="135"/>
    </location>
</feature>
<keyword evidence="3" id="KW-1185">Reference proteome</keyword>
<feature type="region of interest" description="Disordered" evidence="1">
    <location>
        <begin position="84"/>
        <end position="241"/>
    </location>
</feature>
<dbReference type="RefSeq" id="WP_227575581.1">
    <property type="nucleotide sequence ID" value="NZ_CP101987.1"/>
</dbReference>
<dbReference type="EMBL" id="CP101987">
    <property type="protein sequence ID" value="UUI70271.1"/>
    <property type="molecule type" value="Genomic_DNA"/>
</dbReference>
<protein>
    <submittedName>
        <fullName evidence="2">Uncharacterized protein</fullName>
    </submittedName>
</protein>
<evidence type="ECO:0000313" key="2">
    <source>
        <dbReference type="EMBL" id="UUI70271.1"/>
    </source>
</evidence>
<gene>
    <name evidence="2" type="ORF">NP048_10615</name>
</gene>
<sequence length="265" mass="27945">MYAVGAVVDGFELTPSGEWVRLSPTGGSPYRIGDVVDGHMLDDDLTWVPLRRAPVQPYVAGDLVDGYVLTPDGEWVPLDSRVRGRAAGEPSRRQAPQPAAGTGARGEQSAAQRSARRAAEHQLAAERAAADRRAVSQEASAEQRATQNRAADARAAAGRASERARQVEAARAQQSSASTAVQGAAPPARRTYRVGDVVNGHVLTPDHRWVPVGGAPSRPSTPGQAARQQPRPGTEQPARRSGIPPIVPLLFVGFLVLQAVRACAG</sequence>